<reference evidence="2 3" key="1">
    <citation type="submission" date="2019-03" db="EMBL/GenBank/DDBJ databases">
        <title>An improved genome assembly of the fluke Schistosoma japonicum.</title>
        <authorList>
            <person name="Hu W."/>
            <person name="Luo F."/>
            <person name="Yin M."/>
            <person name="Mo X."/>
            <person name="Sun C."/>
            <person name="Wu Q."/>
            <person name="Zhu B."/>
            <person name="Xiang M."/>
            <person name="Wang J."/>
            <person name="Wang Y."/>
            <person name="Zhang T."/>
            <person name="Xu B."/>
            <person name="Zheng H."/>
            <person name="Feng Z."/>
        </authorList>
    </citation>
    <scope>NUCLEOTIDE SEQUENCE [LARGE SCALE GENOMIC DNA]</scope>
    <source>
        <strain evidence="2">HuSjv2</strain>
        <tissue evidence="2">Worms</tissue>
    </source>
</reference>
<evidence type="ECO:0000313" key="2">
    <source>
        <dbReference type="EMBL" id="TNN04584.1"/>
    </source>
</evidence>
<feature type="chain" id="PRO_5021388006" evidence="1">
    <location>
        <begin position="25"/>
        <end position="88"/>
    </location>
</feature>
<keyword evidence="3" id="KW-1185">Reference proteome</keyword>
<feature type="signal peptide" evidence="1">
    <location>
        <begin position="1"/>
        <end position="24"/>
    </location>
</feature>
<gene>
    <name evidence="2" type="ORF">EWB00_001360</name>
</gene>
<dbReference type="Proteomes" id="UP000311919">
    <property type="component" value="Unassembled WGS sequence"/>
</dbReference>
<evidence type="ECO:0000313" key="3">
    <source>
        <dbReference type="Proteomes" id="UP000311919"/>
    </source>
</evidence>
<feature type="non-terminal residue" evidence="2">
    <location>
        <position position="1"/>
    </location>
</feature>
<dbReference type="EMBL" id="SKCS01001397">
    <property type="protein sequence ID" value="TNN04584.1"/>
    <property type="molecule type" value="Genomic_DNA"/>
</dbReference>
<sequence>AGYKFTPLTALALVSRCLLSPVTAETSKSFEQASCSALHHRAFLKPMLIACSSHEGLSVKDSLEVLALRRRSGLALEGLCVVAPSTQL</sequence>
<organism evidence="2 3">
    <name type="scientific">Schistosoma japonicum</name>
    <name type="common">Blood fluke</name>
    <dbReference type="NCBI Taxonomy" id="6182"/>
    <lineage>
        <taxon>Eukaryota</taxon>
        <taxon>Metazoa</taxon>
        <taxon>Spiralia</taxon>
        <taxon>Lophotrochozoa</taxon>
        <taxon>Platyhelminthes</taxon>
        <taxon>Trematoda</taxon>
        <taxon>Digenea</taxon>
        <taxon>Strigeidida</taxon>
        <taxon>Schistosomatoidea</taxon>
        <taxon>Schistosomatidae</taxon>
        <taxon>Schistosoma</taxon>
    </lineage>
</organism>
<proteinExistence type="predicted"/>
<accession>A0A4Z2CKP1</accession>
<protein>
    <submittedName>
        <fullName evidence="2">Uncharacterized protein</fullName>
    </submittedName>
</protein>
<name>A0A4Z2CKP1_SCHJA</name>
<comment type="caution">
    <text evidence="2">The sequence shown here is derived from an EMBL/GenBank/DDBJ whole genome shotgun (WGS) entry which is preliminary data.</text>
</comment>
<dbReference type="AlphaFoldDB" id="A0A4Z2CKP1"/>
<keyword evidence="1" id="KW-0732">Signal</keyword>
<evidence type="ECO:0000256" key="1">
    <source>
        <dbReference type="SAM" id="SignalP"/>
    </source>
</evidence>